<feature type="compositionally biased region" description="Basic and acidic residues" evidence="1">
    <location>
        <begin position="1"/>
        <end position="23"/>
    </location>
</feature>
<keyword evidence="2" id="KW-0472">Membrane</keyword>
<organism evidence="3 4">
    <name type="scientific">Dichotomicrobium thermohalophilum</name>
    <dbReference type="NCBI Taxonomy" id="933063"/>
    <lineage>
        <taxon>Bacteria</taxon>
        <taxon>Pseudomonadati</taxon>
        <taxon>Pseudomonadota</taxon>
        <taxon>Alphaproteobacteria</taxon>
        <taxon>Hyphomicrobiales</taxon>
        <taxon>Hyphomicrobiaceae</taxon>
        <taxon>Dichotomicrobium</taxon>
    </lineage>
</organism>
<comment type="caution">
    <text evidence="3">The sequence shown here is derived from an EMBL/GenBank/DDBJ whole genome shotgun (WGS) entry which is preliminary data.</text>
</comment>
<proteinExistence type="predicted"/>
<feature type="region of interest" description="Disordered" evidence="1">
    <location>
        <begin position="1"/>
        <end position="24"/>
    </location>
</feature>
<keyword evidence="4" id="KW-1185">Reference proteome</keyword>
<protein>
    <submittedName>
        <fullName evidence="3">Uncharacterized protein</fullName>
    </submittedName>
</protein>
<gene>
    <name evidence="3" type="ORF">BXY53_0117</name>
</gene>
<feature type="transmembrane region" description="Helical" evidence="2">
    <location>
        <begin position="30"/>
        <end position="52"/>
    </location>
</feature>
<keyword evidence="2" id="KW-1133">Transmembrane helix</keyword>
<reference evidence="3 4" key="1">
    <citation type="submission" date="2018-08" db="EMBL/GenBank/DDBJ databases">
        <title>Genomic Encyclopedia of Archaeal and Bacterial Type Strains, Phase II (KMG-II): from individual species to whole genera.</title>
        <authorList>
            <person name="Goeker M."/>
        </authorList>
    </citation>
    <scope>NUCLEOTIDE SEQUENCE [LARGE SCALE GENOMIC DNA]</scope>
    <source>
        <strain evidence="3 4">DSM 5002</strain>
    </source>
</reference>
<dbReference type="AlphaFoldDB" id="A0A397QAA6"/>
<keyword evidence="2" id="KW-0812">Transmembrane</keyword>
<dbReference type="EMBL" id="QXDF01000001">
    <property type="protein sequence ID" value="RIA55064.1"/>
    <property type="molecule type" value="Genomic_DNA"/>
</dbReference>
<dbReference type="RefSeq" id="WP_170144274.1">
    <property type="nucleotide sequence ID" value="NZ_QXDF01000001.1"/>
</dbReference>
<evidence type="ECO:0000313" key="4">
    <source>
        <dbReference type="Proteomes" id="UP000266273"/>
    </source>
</evidence>
<evidence type="ECO:0000313" key="3">
    <source>
        <dbReference type="EMBL" id="RIA55064.1"/>
    </source>
</evidence>
<sequence>MIKRVQDNGQHEHVEASPDEAKQARQGWPALYVLLAGIIGAVAALALIFDYFA</sequence>
<name>A0A397QAA6_9HYPH</name>
<accession>A0A397QAA6</accession>
<dbReference type="Proteomes" id="UP000266273">
    <property type="component" value="Unassembled WGS sequence"/>
</dbReference>
<evidence type="ECO:0000256" key="2">
    <source>
        <dbReference type="SAM" id="Phobius"/>
    </source>
</evidence>
<evidence type="ECO:0000256" key="1">
    <source>
        <dbReference type="SAM" id="MobiDB-lite"/>
    </source>
</evidence>